<evidence type="ECO:0000313" key="3">
    <source>
        <dbReference type="Proteomes" id="UP000799750"/>
    </source>
</evidence>
<dbReference type="Pfam" id="PF22917">
    <property type="entry name" value="PRISE"/>
    <property type="match status" value="1"/>
</dbReference>
<gene>
    <name evidence="2" type="ORF">BU16DRAFT_513142</name>
</gene>
<dbReference type="PANTHER" id="PTHR32487:SF29">
    <property type="entry name" value="NAD-DEPENDENT EPIMERASE_DEHYDRATASE DOMAIN-CONTAINING PROTEIN"/>
    <property type="match status" value="1"/>
</dbReference>
<sequence>MPIHQVQSRGIYHGLPVYPKELKGLTAIITGANGISGYHMLRVLAQDPDRWTKIYCLSRRPPAIPGGLPSNAEHIALDLLKKPEEIAEALKAKGVKADYVFFFAYIQVEPKPGQRLWSDAEEMCKVNTALLSNFCDSLPLASITPKRILLQTGAKNYGAHLLPQTPKPQRESDPRILLEPNFYYTQEDYLRAFCAGVCTSYTITMPSYIPGAVPDAAMNVILPLGIYAAVCAHLAEPLVYPGSAVGWRATQSQSSAMLNAYMAEWAALLPDELAAGEKFNACDGSAFTWGRLWERLGEWYGIPVLGPGDGAAWEERRVGLTAWAKTERVGRAWGEVAREFGLARGELWDVERLFVFTEGALGGVETDYSMDKSRKLGWFGTVDTTESIRKVLDEFAELKMIPPVPKG</sequence>
<dbReference type="EMBL" id="MU004192">
    <property type="protein sequence ID" value="KAF2493321.1"/>
    <property type="molecule type" value="Genomic_DNA"/>
</dbReference>
<evidence type="ECO:0000259" key="1">
    <source>
        <dbReference type="Pfam" id="PF22917"/>
    </source>
</evidence>
<evidence type="ECO:0000313" key="2">
    <source>
        <dbReference type="EMBL" id="KAF2493321.1"/>
    </source>
</evidence>
<proteinExistence type="predicted"/>
<dbReference type="CDD" id="cd08948">
    <property type="entry name" value="5beta-POR_like_SDR_a"/>
    <property type="match status" value="1"/>
</dbReference>
<dbReference type="OrthoDB" id="1731983at2759"/>
<keyword evidence="3" id="KW-1185">Reference proteome</keyword>
<dbReference type="SUPFAM" id="SSF51735">
    <property type="entry name" value="NAD(P)-binding Rossmann-fold domains"/>
    <property type="match status" value="1"/>
</dbReference>
<dbReference type="Proteomes" id="UP000799750">
    <property type="component" value="Unassembled WGS sequence"/>
</dbReference>
<dbReference type="InterPro" id="IPR055222">
    <property type="entry name" value="PRISE-like_Rossmann-fold"/>
</dbReference>
<dbReference type="Gene3D" id="3.40.50.720">
    <property type="entry name" value="NAD(P)-binding Rossmann-like Domain"/>
    <property type="match status" value="1"/>
</dbReference>
<reference evidence="2" key="1">
    <citation type="journal article" date="2020" name="Stud. Mycol.">
        <title>101 Dothideomycetes genomes: a test case for predicting lifestyles and emergence of pathogens.</title>
        <authorList>
            <person name="Haridas S."/>
            <person name="Albert R."/>
            <person name="Binder M."/>
            <person name="Bloem J."/>
            <person name="Labutti K."/>
            <person name="Salamov A."/>
            <person name="Andreopoulos B."/>
            <person name="Baker S."/>
            <person name="Barry K."/>
            <person name="Bills G."/>
            <person name="Bluhm B."/>
            <person name="Cannon C."/>
            <person name="Castanera R."/>
            <person name="Culley D."/>
            <person name="Daum C."/>
            <person name="Ezra D."/>
            <person name="Gonzalez J."/>
            <person name="Henrissat B."/>
            <person name="Kuo A."/>
            <person name="Liang C."/>
            <person name="Lipzen A."/>
            <person name="Lutzoni F."/>
            <person name="Magnuson J."/>
            <person name="Mondo S."/>
            <person name="Nolan M."/>
            <person name="Ohm R."/>
            <person name="Pangilinan J."/>
            <person name="Park H.-J."/>
            <person name="Ramirez L."/>
            <person name="Alfaro M."/>
            <person name="Sun H."/>
            <person name="Tritt A."/>
            <person name="Yoshinaga Y."/>
            <person name="Zwiers L.-H."/>
            <person name="Turgeon B."/>
            <person name="Goodwin S."/>
            <person name="Spatafora J."/>
            <person name="Crous P."/>
            <person name="Grigoriev I."/>
        </authorList>
    </citation>
    <scope>NUCLEOTIDE SEQUENCE</scope>
    <source>
        <strain evidence="2">CBS 269.34</strain>
    </source>
</reference>
<dbReference type="InterPro" id="IPR036291">
    <property type="entry name" value="NAD(P)-bd_dom_sf"/>
</dbReference>
<dbReference type="AlphaFoldDB" id="A0A6A6QLT1"/>
<feature type="domain" description="PRISE-like Rossmann-fold" evidence="1">
    <location>
        <begin position="27"/>
        <end position="402"/>
    </location>
</feature>
<name>A0A6A6QLT1_9PEZI</name>
<protein>
    <submittedName>
        <fullName evidence="2">NAD(P)-binding protein</fullName>
    </submittedName>
</protein>
<accession>A0A6A6QLT1</accession>
<dbReference type="PANTHER" id="PTHR32487">
    <property type="entry name" value="3-OXO-DELTA(4,5)-STEROID 5-BETA-REDUCTASE"/>
    <property type="match status" value="1"/>
</dbReference>
<organism evidence="2 3">
    <name type="scientific">Lophium mytilinum</name>
    <dbReference type="NCBI Taxonomy" id="390894"/>
    <lineage>
        <taxon>Eukaryota</taxon>
        <taxon>Fungi</taxon>
        <taxon>Dikarya</taxon>
        <taxon>Ascomycota</taxon>
        <taxon>Pezizomycotina</taxon>
        <taxon>Dothideomycetes</taxon>
        <taxon>Pleosporomycetidae</taxon>
        <taxon>Mytilinidiales</taxon>
        <taxon>Mytilinidiaceae</taxon>
        <taxon>Lophium</taxon>
    </lineage>
</organism>